<organism evidence="7 8">
    <name type="scientific">Bifidobacterium gallicum DSM 20093 = LMG 11596</name>
    <dbReference type="NCBI Taxonomy" id="561180"/>
    <lineage>
        <taxon>Bacteria</taxon>
        <taxon>Bacillati</taxon>
        <taxon>Actinomycetota</taxon>
        <taxon>Actinomycetes</taxon>
        <taxon>Bifidobacteriales</taxon>
        <taxon>Bifidobacteriaceae</taxon>
        <taxon>Bifidobacterium</taxon>
    </lineage>
</organism>
<dbReference type="SUPFAM" id="SSF52980">
    <property type="entry name" value="Restriction endonuclease-like"/>
    <property type="match status" value="1"/>
</dbReference>
<dbReference type="NCBIfam" id="TIGR00632">
    <property type="entry name" value="vsr"/>
    <property type="match status" value="1"/>
</dbReference>
<dbReference type="GO" id="GO:0004519">
    <property type="term" value="F:endonuclease activity"/>
    <property type="evidence" value="ECO:0007669"/>
    <property type="project" value="UniProtKB-KW"/>
</dbReference>
<dbReference type="Gene3D" id="3.40.960.10">
    <property type="entry name" value="VSR Endonuclease"/>
    <property type="match status" value="1"/>
</dbReference>
<dbReference type="CDD" id="cd00221">
    <property type="entry name" value="Vsr"/>
    <property type="match status" value="1"/>
</dbReference>
<keyword evidence="5 6" id="KW-0234">DNA repair</keyword>
<dbReference type="GO" id="GO:0016787">
    <property type="term" value="F:hydrolase activity"/>
    <property type="evidence" value="ECO:0007669"/>
    <property type="project" value="UniProtKB-KW"/>
</dbReference>
<keyword evidence="8" id="KW-1185">Reference proteome</keyword>
<keyword evidence="2 6" id="KW-0255">Endonuclease</keyword>
<dbReference type="OrthoDB" id="9801520at2"/>
<gene>
    <name evidence="7" type="ORF">BGLCM_0905</name>
</gene>
<dbReference type="Proteomes" id="UP000029074">
    <property type="component" value="Unassembled WGS sequence"/>
</dbReference>
<dbReference type="EC" id="3.1.-.-" evidence="6"/>
<comment type="caution">
    <text evidence="7">The sequence shown here is derived from an EMBL/GenBank/DDBJ whole genome shotgun (WGS) entry which is preliminary data.</text>
</comment>
<dbReference type="PIRSF" id="PIRSF018267">
    <property type="entry name" value="VSR_endonuc"/>
    <property type="match status" value="1"/>
</dbReference>
<dbReference type="Pfam" id="PF03852">
    <property type="entry name" value="Vsr"/>
    <property type="match status" value="1"/>
</dbReference>
<reference evidence="7 8" key="1">
    <citation type="submission" date="2014-03" db="EMBL/GenBank/DDBJ databases">
        <title>Genomics of Bifidobacteria.</title>
        <authorList>
            <person name="Ventura M."/>
            <person name="Milani C."/>
            <person name="Lugli G.A."/>
        </authorList>
    </citation>
    <scope>NUCLEOTIDE SEQUENCE [LARGE SCALE GENOMIC DNA]</scope>
    <source>
        <strain evidence="7 8">LMG 11596</strain>
    </source>
</reference>
<evidence type="ECO:0000256" key="2">
    <source>
        <dbReference type="ARBA" id="ARBA00022759"/>
    </source>
</evidence>
<dbReference type="GO" id="GO:0006298">
    <property type="term" value="P:mismatch repair"/>
    <property type="evidence" value="ECO:0007669"/>
    <property type="project" value="UniProtKB-UniRule"/>
</dbReference>
<comment type="similarity">
    <text evidence="6">Belongs to the vsr family.</text>
</comment>
<dbReference type="InterPro" id="IPR004603">
    <property type="entry name" value="DNA_mismatch_endonuc_vsr"/>
</dbReference>
<dbReference type="AlphaFoldDB" id="A0A087AIL4"/>
<sequence length="139" mass="16527">MTDIVSADKRSRIMSHIRGKNTKPELMVRKYLFSRGLRYRVNVRKLPGTPDIVLRKYKTVVFVNGCFWHHHDCAAFHWPKSNVEFWTEKITRNEQRDARNHRELADAGWNVVTVWECELKKSVLEDTLQRVYRTIVGEN</sequence>
<comment type="function">
    <text evidence="6">May nick specific sequences that contain T:G mispairs resulting from m5C-deamination.</text>
</comment>
<keyword evidence="4 6" id="KW-0378">Hydrolase</keyword>
<evidence type="ECO:0000256" key="3">
    <source>
        <dbReference type="ARBA" id="ARBA00022763"/>
    </source>
</evidence>
<evidence type="ECO:0000256" key="5">
    <source>
        <dbReference type="ARBA" id="ARBA00023204"/>
    </source>
</evidence>
<protein>
    <recommendedName>
        <fullName evidence="6">Very short patch repair endonuclease</fullName>
        <ecNumber evidence="6">3.1.-.-</ecNumber>
    </recommendedName>
</protein>
<evidence type="ECO:0000313" key="7">
    <source>
        <dbReference type="EMBL" id="KFI58614.1"/>
    </source>
</evidence>
<evidence type="ECO:0000256" key="4">
    <source>
        <dbReference type="ARBA" id="ARBA00022801"/>
    </source>
</evidence>
<evidence type="ECO:0000256" key="6">
    <source>
        <dbReference type="PIRNR" id="PIRNR018267"/>
    </source>
</evidence>
<proteinExistence type="inferred from homology"/>
<dbReference type="EMBL" id="JGYW01000005">
    <property type="protein sequence ID" value="KFI58614.1"/>
    <property type="molecule type" value="Genomic_DNA"/>
</dbReference>
<keyword evidence="1 6" id="KW-0540">Nuclease</keyword>
<accession>A0A087AIL4</accession>
<dbReference type="RefSeq" id="WP_044084976.1">
    <property type="nucleotide sequence ID" value="NZ_JDTW01000006.1"/>
</dbReference>
<evidence type="ECO:0000256" key="1">
    <source>
        <dbReference type="ARBA" id="ARBA00022722"/>
    </source>
</evidence>
<dbReference type="InterPro" id="IPR011335">
    <property type="entry name" value="Restrct_endonuc-II-like"/>
</dbReference>
<name>A0A087AIL4_9BIFI</name>
<evidence type="ECO:0000313" key="8">
    <source>
        <dbReference type="Proteomes" id="UP000029074"/>
    </source>
</evidence>
<keyword evidence="3 6" id="KW-0227">DNA damage</keyword>